<dbReference type="AlphaFoldDB" id="A0ABD3M8F9"/>
<evidence type="ECO:0000313" key="2">
    <source>
        <dbReference type="Proteomes" id="UP001530293"/>
    </source>
</evidence>
<protein>
    <submittedName>
        <fullName evidence="1">Uncharacterized protein</fullName>
    </submittedName>
</protein>
<dbReference type="Gene3D" id="2.40.50.100">
    <property type="match status" value="1"/>
</dbReference>
<dbReference type="Proteomes" id="UP001530293">
    <property type="component" value="Unassembled WGS sequence"/>
</dbReference>
<dbReference type="InterPro" id="IPR011053">
    <property type="entry name" value="Single_hybrid_motif"/>
</dbReference>
<reference evidence="1 2" key="1">
    <citation type="submission" date="2024-10" db="EMBL/GenBank/DDBJ databases">
        <title>Updated reference genomes for cyclostephanoid diatoms.</title>
        <authorList>
            <person name="Roberts W.R."/>
            <person name="Alverson A.J."/>
        </authorList>
    </citation>
    <scope>NUCLEOTIDE SEQUENCE [LARGE SCALE GENOMIC DNA]</scope>
    <source>
        <strain evidence="1 2">AJA232-27</strain>
    </source>
</reference>
<organism evidence="1 2">
    <name type="scientific">Discostella pseudostelligera</name>
    <dbReference type="NCBI Taxonomy" id="259834"/>
    <lineage>
        <taxon>Eukaryota</taxon>
        <taxon>Sar</taxon>
        <taxon>Stramenopiles</taxon>
        <taxon>Ochrophyta</taxon>
        <taxon>Bacillariophyta</taxon>
        <taxon>Coscinodiscophyceae</taxon>
        <taxon>Thalassiosirophycidae</taxon>
        <taxon>Stephanodiscales</taxon>
        <taxon>Stephanodiscaceae</taxon>
        <taxon>Discostella</taxon>
    </lineage>
</organism>
<keyword evidence="2" id="KW-1185">Reference proteome</keyword>
<dbReference type="EMBL" id="JALLBG020000189">
    <property type="protein sequence ID" value="KAL3760299.1"/>
    <property type="molecule type" value="Genomic_DNA"/>
</dbReference>
<gene>
    <name evidence="1" type="ORF">ACHAWU_006297</name>
</gene>
<comment type="caution">
    <text evidence="1">The sequence shown here is derived from an EMBL/GenBank/DDBJ whole genome shotgun (WGS) entry which is preliminary data.</text>
</comment>
<accession>A0ABD3M8F9</accession>
<name>A0ABD3M8F9_9STRA</name>
<sequence>MINSQPSCSATAATPIRSHLHYYHQSQSFREINLNTDLVHRRSFSGTTSDKNGNDIAAGRSDNIDRSKFTHEVKIEMPNLDDDIKGVIEKWYKKEGDIIKKDEVICDIRTELFTFGMLTDDDFDSIMGVIHVPEGSDPVEHGTVICTTFNEGRDGDEETKDNDDA</sequence>
<proteinExistence type="predicted"/>
<dbReference type="SUPFAM" id="SSF51230">
    <property type="entry name" value="Single hybrid motif"/>
    <property type="match status" value="1"/>
</dbReference>
<dbReference type="CDD" id="cd06849">
    <property type="entry name" value="lipoyl_domain"/>
    <property type="match status" value="1"/>
</dbReference>
<evidence type="ECO:0000313" key="1">
    <source>
        <dbReference type="EMBL" id="KAL3760299.1"/>
    </source>
</evidence>